<feature type="compositionally biased region" description="Polar residues" evidence="1">
    <location>
        <begin position="1102"/>
        <end position="1122"/>
    </location>
</feature>
<feature type="region of interest" description="Disordered" evidence="1">
    <location>
        <begin position="538"/>
        <end position="595"/>
    </location>
</feature>
<feature type="compositionally biased region" description="Low complexity" evidence="1">
    <location>
        <begin position="460"/>
        <end position="472"/>
    </location>
</feature>
<feature type="region of interest" description="Disordered" evidence="1">
    <location>
        <begin position="607"/>
        <end position="729"/>
    </location>
</feature>
<feature type="region of interest" description="Disordered" evidence="1">
    <location>
        <begin position="59"/>
        <end position="179"/>
    </location>
</feature>
<feature type="region of interest" description="Disordered" evidence="1">
    <location>
        <begin position="441"/>
        <end position="472"/>
    </location>
</feature>
<feature type="compositionally biased region" description="Basic and acidic residues" evidence="1">
    <location>
        <begin position="638"/>
        <end position="647"/>
    </location>
</feature>
<feature type="compositionally biased region" description="Low complexity" evidence="1">
    <location>
        <begin position="400"/>
        <end position="417"/>
    </location>
</feature>
<feature type="compositionally biased region" description="Polar residues" evidence="1">
    <location>
        <begin position="1186"/>
        <end position="1195"/>
    </location>
</feature>
<feature type="compositionally biased region" description="Basic and acidic residues" evidence="1">
    <location>
        <begin position="1207"/>
        <end position="1218"/>
    </location>
</feature>
<feature type="region of interest" description="Disordered" evidence="1">
    <location>
        <begin position="336"/>
        <end position="357"/>
    </location>
</feature>
<protein>
    <submittedName>
        <fullName evidence="2">Uncharacterized protein</fullName>
    </submittedName>
</protein>
<feature type="region of interest" description="Disordered" evidence="1">
    <location>
        <begin position="383"/>
        <end position="419"/>
    </location>
</feature>
<feature type="region of interest" description="Disordered" evidence="1">
    <location>
        <begin position="931"/>
        <end position="955"/>
    </location>
</feature>
<sequence length="1366" mass="151402">MAPPLSRVQLAAALIEYDNDNPYTTELKHASQSAIIRGNAPQEPPKDLTAEYKRKSMAWEQDQLEREWKENEEREYRIREYQAEEERRKIENEQRQSQTSPTPSTPMDFRRSASPFMAEALAREGSPSTPSRSRTTSYAPSNPLQQPSSTATTPRKEPITQIVQQPKPTRPKSTLLGSWGRNIETDIVSTEDQHQQSTNENLVEIVSPPSVMVPSRPHSSQALSHIAPVHSPTFLDQSNRQGSESALSMTSIPLNYLASDRPGSVPLPERYTSPFNVPVFDESIINTKSKTKAKRRRSSFLFGVSGEKEALPPSSQAPMSPTQAALMRESISMLPRSLGGDPPSMNRRMGAHPKSRTGSMGDWEAFVFNEGHSLNQNEMGVLRLDNNQSTTRAETRESTRTPSVSSPQLPPVSSLNPDAVFIGEPAENKESDSLEFLTPSTSDEIDFNRSRQPTSQTIPTLSSRTSYDSSLSKFQERGMSPNWEQVSLSGITSPLEKISRRPLSGGSNSELNMLARTSQTQPVPVQTDLSTLDSERMSLTGDHIHNRERSSRASLDSRVRLSSYHSDNKEELLDVSPTEQEGQDRENEERAPSRMSLMDEIGLMTPDLLSSSHVGDEAEIAQARQRARTRSSNLKGKSGAETEAARLEEDEYDADENERERESWLPPPTSGRASRFDPKSQLIKSSADSVLQNSSENNHPPEEIDTRQQRRPGKPKTRPSSLAHFSNTRRLATTATSSIHLPAMLIMPAPLDPNSAARVSVDSRPGFVQVEEKPFPADFTRPRQLGRATSFVSSAAALAIPNNRLSLAQKTFRASLVVDGKRPASFLGGALEEGEKASLRPEDTDETEEDILAKQWMARQEDDYRAPGQLYGRSLIEVLEERKAALKSKQRVFRGDSRPAMFTRSQTSNTLVSIRPETVHLNPTFPSYRTGLDDAADTDPQGALHPPSRPGGLERKTRSVFGVDALWEKESREREIADRIEREETSIREEEERLKNQLKEQKRKKRFGGKRSDSLPMLDVNNPSFESELSAATQEVDLVQEKAIVTPLPESPTKAESVRLPVVRSRPIAQLPMDNFVGDFATSDDIQGILQGDSDLDDGNEEATQGTTPQARSRVQTGSTQRNRMRSADWHLSSDEDEPGRSSRVRKPVASSVRSIPASDNDDSSDEEVPLSQLVAKGIQPKPYSKSIQSSQLVQNREEDDSSDEEPLARLKEKKELTSDLSHPKRGSASLPAPRDDGDDDDDDAPLALRLVQPGYGGAGGGRTGEEDDDLPLGVTQAQHLQQQYYQQQAQLQQQQQMMMARQSMMSLNLMGMGMPMGGPGMMGMQGFPGGGHQQQQGQMPGMMGGNMPSQLKVDRWRRGVAVDEA</sequence>
<organism evidence="2">
    <name type="scientific">Phaffia rhodozyma</name>
    <name type="common">Yeast</name>
    <name type="synonym">Xanthophyllomyces dendrorhous</name>
    <dbReference type="NCBI Taxonomy" id="264483"/>
    <lineage>
        <taxon>Eukaryota</taxon>
        <taxon>Fungi</taxon>
        <taxon>Dikarya</taxon>
        <taxon>Basidiomycota</taxon>
        <taxon>Agaricomycotina</taxon>
        <taxon>Tremellomycetes</taxon>
        <taxon>Cystofilobasidiales</taxon>
        <taxon>Mrakiaceae</taxon>
        <taxon>Phaffia</taxon>
    </lineage>
</organism>
<feature type="compositionally biased region" description="Polar residues" evidence="1">
    <location>
        <begin position="682"/>
        <end position="698"/>
    </location>
</feature>
<evidence type="ECO:0000313" key="2">
    <source>
        <dbReference type="EMBL" id="CED85519.1"/>
    </source>
</evidence>
<feature type="region of interest" description="Disordered" evidence="1">
    <location>
        <begin position="1345"/>
        <end position="1366"/>
    </location>
</feature>
<feature type="region of interest" description="Disordered" evidence="1">
    <location>
        <begin position="988"/>
        <end position="1022"/>
    </location>
</feature>
<name>A0A0F7SXQ5_PHARH</name>
<feature type="compositionally biased region" description="Polar residues" evidence="1">
    <location>
        <begin position="718"/>
        <end position="729"/>
    </location>
</feature>
<evidence type="ECO:0000256" key="1">
    <source>
        <dbReference type="SAM" id="MobiDB-lite"/>
    </source>
</evidence>
<proteinExistence type="predicted"/>
<feature type="compositionally biased region" description="Basic and acidic residues" evidence="1">
    <location>
        <begin position="699"/>
        <end position="708"/>
    </location>
</feature>
<feature type="compositionally biased region" description="Acidic residues" evidence="1">
    <location>
        <begin position="648"/>
        <end position="657"/>
    </location>
</feature>
<feature type="compositionally biased region" description="Basic and acidic residues" evidence="1">
    <location>
        <begin position="1353"/>
        <end position="1366"/>
    </location>
</feature>
<feature type="compositionally biased region" description="Low complexity" evidence="1">
    <location>
        <begin position="126"/>
        <end position="137"/>
    </location>
</feature>
<feature type="compositionally biased region" description="Basic and acidic residues" evidence="1">
    <location>
        <begin position="63"/>
        <end position="94"/>
    </location>
</feature>
<feature type="compositionally biased region" description="Basic and acidic residues" evidence="1">
    <location>
        <begin position="542"/>
        <end position="559"/>
    </location>
</feature>
<feature type="compositionally biased region" description="Basic and acidic residues" evidence="1">
    <location>
        <begin position="988"/>
        <end position="1000"/>
    </location>
</feature>
<reference evidence="2" key="1">
    <citation type="submission" date="2014-08" db="EMBL/GenBank/DDBJ databases">
        <authorList>
            <person name="Sharma Rahul"/>
            <person name="Thines Marco"/>
        </authorList>
    </citation>
    <scope>NUCLEOTIDE SEQUENCE</scope>
</reference>
<feature type="compositionally biased region" description="Basic and acidic residues" evidence="1">
    <location>
        <begin position="582"/>
        <end position="592"/>
    </location>
</feature>
<dbReference type="EMBL" id="LN483332">
    <property type="protein sequence ID" value="CED85519.1"/>
    <property type="molecule type" value="Genomic_DNA"/>
</dbReference>
<feature type="compositionally biased region" description="Polar residues" evidence="1">
    <location>
        <begin position="450"/>
        <end position="459"/>
    </location>
</feature>
<feature type="compositionally biased region" description="Polar residues" evidence="1">
    <location>
        <begin position="161"/>
        <end position="176"/>
    </location>
</feature>
<accession>A0A0F7SXQ5</accession>
<feature type="compositionally biased region" description="Polar residues" evidence="1">
    <location>
        <begin position="138"/>
        <end position="153"/>
    </location>
</feature>
<feature type="compositionally biased region" description="Acidic residues" evidence="1">
    <location>
        <begin position="1160"/>
        <end position="1169"/>
    </location>
</feature>
<feature type="region of interest" description="Disordered" evidence="1">
    <location>
        <begin position="1087"/>
        <end position="1246"/>
    </location>
</feature>